<accession>A0ABS5XZB2</accession>
<proteinExistence type="predicted"/>
<name>A0ABS5XZB2_9CYAN</name>
<organism evidence="1 2">
    <name type="scientific">Leptothoe kymatousa TAU-MAC 1615</name>
    <dbReference type="NCBI Taxonomy" id="2364775"/>
    <lineage>
        <taxon>Bacteria</taxon>
        <taxon>Bacillati</taxon>
        <taxon>Cyanobacteriota</taxon>
        <taxon>Cyanophyceae</taxon>
        <taxon>Nodosilineales</taxon>
        <taxon>Cymatolegaceae</taxon>
        <taxon>Leptothoe</taxon>
        <taxon>Leptothoe kymatousa</taxon>
    </lineage>
</organism>
<comment type="caution">
    <text evidence="1">The sequence shown here is derived from an EMBL/GenBank/DDBJ whole genome shotgun (WGS) entry which is preliminary data.</text>
</comment>
<evidence type="ECO:0000313" key="1">
    <source>
        <dbReference type="EMBL" id="MBT9310947.1"/>
    </source>
</evidence>
<evidence type="ECO:0000313" key="2">
    <source>
        <dbReference type="Proteomes" id="UP001196661"/>
    </source>
</evidence>
<gene>
    <name evidence="1" type="ORF">IXB28_01905</name>
</gene>
<keyword evidence="2" id="KW-1185">Reference proteome</keyword>
<dbReference type="Proteomes" id="UP001196661">
    <property type="component" value="Unassembled WGS sequence"/>
</dbReference>
<reference evidence="1 2" key="1">
    <citation type="journal article" date="2021" name="Mar. Drugs">
        <title>Genome Reduction and Secondary Metabolism of the Marine Sponge-Associated Cyanobacterium Leptothoe.</title>
        <authorList>
            <person name="Konstantinou D."/>
            <person name="Popin R.V."/>
            <person name="Fewer D.P."/>
            <person name="Sivonen K."/>
            <person name="Gkelis S."/>
        </authorList>
    </citation>
    <scope>NUCLEOTIDE SEQUENCE [LARGE SCALE GENOMIC DNA]</scope>
    <source>
        <strain evidence="1 2">TAU-MAC 1615</strain>
    </source>
</reference>
<dbReference type="EMBL" id="JADOER010000003">
    <property type="protein sequence ID" value="MBT9310947.1"/>
    <property type="molecule type" value="Genomic_DNA"/>
</dbReference>
<sequence>MDRSPLSRPEVSTIVTSLSLSQVVHRLQQGSVVIQAPQAIAQQIMAWTNGQPELTQCLIDKVLRRLEAPFSGTALELVNQEVKDYFSPDLLAVANRDETPTISLLTRLKEVLLQDKRQDYRRLKYYQAVLLKPHNIPPGYQVENNALVEGGLLSKNARGQTKVANPIYRRVFNAPWIEQQLDRPLIQSKGNWLLLTSLLSILAFIVLQSIFRYIPLSANHHCHQETDLRDAVLAKLSLEPMQMQTSINQLLTLRAQNQLSDQCQSVLHDLQYSYGIYVSAGTHNNPIDAAQYLCQIPESYYLKRNSVPWFSRWSNIYKRIDFADSLANYVEQNPCPGYSFLNRVSP</sequence>
<dbReference type="RefSeq" id="WP_215616859.1">
    <property type="nucleotide sequence ID" value="NZ_JADOER010000003.1"/>
</dbReference>
<protein>
    <submittedName>
        <fullName evidence="1">Uncharacterized protein</fullName>
    </submittedName>
</protein>